<dbReference type="OrthoDB" id="7421214at2"/>
<dbReference type="GO" id="GO:0005737">
    <property type="term" value="C:cytoplasm"/>
    <property type="evidence" value="ECO:0007669"/>
    <property type="project" value="TreeGrafter"/>
</dbReference>
<keyword evidence="4" id="KW-1185">Reference proteome</keyword>
<sequence length="380" mass="40582">MPRSFDAIVIGAGISGAAAAYELAEGRRVLMLEAESRPGYHSTGRSAALYTPNYGNAVVRALILAGRPFLDRPPAGFTDQPMTKPRGAITIAGPADDAIFEERLALSGPGHEIHEISPDEAVRRVPILRREVVARALYETDIEDMDVARIHQGFLTGFRHRGGELVCDARADRIERRPDGWEIRAGDVVATAPVLVNAAGAWADEVATLAGLPPVGLVPKRRTAILVDLPPGADPASWPALDDCSNEHYFRPDSGTRLMVSPADETPSPPCDAQPDEMDVAYLVDWLERTTTLQVRRLPHQWAGLRSFVADHSPVVGPDPLAPGFYWLAGQGGYGIMLASPLARGLKGLIDADALPADLIEQGATAAALAPRRPGLASAS</sequence>
<proteinExistence type="predicted"/>
<accession>A0A5J6N5D8</accession>
<protein>
    <submittedName>
        <fullName evidence="3">FAD-dependent catabolic D-arginine dehydrogenase DauA</fullName>
    </submittedName>
</protein>
<evidence type="ECO:0000259" key="2">
    <source>
        <dbReference type="Pfam" id="PF01266"/>
    </source>
</evidence>
<gene>
    <name evidence="3" type="primary">dauA</name>
    <name evidence="3" type="ORF">FRZ61_40360</name>
</gene>
<evidence type="ECO:0000256" key="1">
    <source>
        <dbReference type="ARBA" id="ARBA00023002"/>
    </source>
</evidence>
<reference evidence="3 4" key="1">
    <citation type="submission" date="2019-08" db="EMBL/GenBank/DDBJ databases">
        <title>Hyperibacter terrae gen. nov., sp. nov. and Hyperibacter viscosus sp. nov., two new members in the family Rhodospirillaceae isolated from the rhizosphere of Hypericum perforatum.</title>
        <authorList>
            <person name="Noviana Z."/>
        </authorList>
    </citation>
    <scope>NUCLEOTIDE SEQUENCE [LARGE SCALE GENOMIC DNA]</scope>
    <source>
        <strain evidence="3 4">R5959</strain>
    </source>
</reference>
<dbReference type="Gene3D" id="3.30.9.10">
    <property type="entry name" value="D-Amino Acid Oxidase, subunit A, domain 2"/>
    <property type="match status" value="1"/>
</dbReference>
<dbReference type="SUPFAM" id="SSF51905">
    <property type="entry name" value="FAD/NAD(P)-binding domain"/>
    <property type="match status" value="1"/>
</dbReference>
<dbReference type="Proteomes" id="UP000325797">
    <property type="component" value="Chromosome"/>
</dbReference>
<dbReference type="GO" id="GO:0016491">
    <property type="term" value="F:oxidoreductase activity"/>
    <property type="evidence" value="ECO:0007669"/>
    <property type="project" value="UniProtKB-KW"/>
</dbReference>
<organism evidence="3 4">
    <name type="scientific">Hypericibacter adhaerens</name>
    <dbReference type="NCBI Taxonomy" id="2602016"/>
    <lineage>
        <taxon>Bacteria</taxon>
        <taxon>Pseudomonadati</taxon>
        <taxon>Pseudomonadota</taxon>
        <taxon>Alphaproteobacteria</taxon>
        <taxon>Rhodospirillales</taxon>
        <taxon>Dongiaceae</taxon>
        <taxon>Hypericibacter</taxon>
    </lineage>
</organism>
<dbReference type="PANTHER" id="PTHR13847">
    <property type="entry name" value="SARCOSINE DEHYDROGENASE-RELATED"/>
    <property type="match status" value="1"/>
</dbReference>
<dbReference type="InterPro" id="IPR036188">
    <property type="entry name" value="FAD/NAD-bd_sf"/>
</dbReference>
<dbReference type="InterPro" id="IPR006076">
    <property type="entry name" value="FAD-dep_OxRdtase"/>
</dbReference>
<dbReference type="Gene3D" id="3.50.50.60">
    <property type="entry name" value="FAD/NAD(P)-binding domain"/>
    <property type="match status" value="1"/>
</dbReference>
<dbReference type="KEGG" id="hadh:FRZ61_40360"/>
<dbReference type="Pfam" id="PF01266">
    <property type="entry name" value="DAO"/>
    <property type="match status" value="1"/>
</dbReference>
<feature type="domain" description="FAD dependent oxidoreductase" evidence="2">
    <location>
        <begin position="6"/>
        <end position="344"/>
    </location>
</feature>
<evidence type="ECO:0000313" key="3">
    <source>
        <dbReference type="EMBL" id="QEX24095.1"/>
    </source>
</evidence>
<dbReference type="AlphaFoldDB" id="A0A5J6N5D8"/>
<dbReference type="EMBL" id="CP042582">
    <property type="protein sequence ID" value="QEX24095.1"/>
    <property type="molecule type" value="Genomic_DNA"/>
</dbReference>
<dbReference type="PANTHER" id="PTHR13847:SF287">
    <property type="entry name" value="FAD-DEPENDENT OXIDOREDUCTASE DOMAIN-CONTAINING PROTEIN 1"/>
    <property type="match status" value="1"/>
</dbReference>
<keyword evidence="1" id="KW-0560">Oxidoreductase</keyword>
<dbReference type="RefSeq" id="WP_151119405.1">
    <property type="nucleotide sequence ID" value="NZ_CP042582.1"/>
</dbReference>
<evidence type="ECO:0000313" key="4">
    <source>
        <dbReference type="Proteomes" id="UP000325797"/>
    </source>
</evidence>
<name>A0A5J6N5D8_9PROT</name>